<dbReference type="Proteomes" id="UP000299102">
    <property type="component" value="Unassembled WGS sequence"/>
</dbReference>
<keyword evidence="2" id="KW-1185">Reference proteome</keyword>
<sequence>MLGGLEVLQVGPVYYVDLVGAHRRTSASLENLRVLGIDCAADCSDEQSRNEEERRLLGSEAGRYAYFGCVHRTAGNEGADELARNAALKRKTATDYDRFPLSHVKNVISAASLYEWQQRYAEGSTS</sequence>
<dbReference type="EMBL" id="BGZK01000166">
    <property type="protein sequence ID" value="GBP24851.1"/>
    <property type="molecule type" value="Genomic_DNA"/>
</dbReference>
<dbReference type="AlphaFoldDB" id="A0A4C1UEH0"/>
<evidence type="ECO:0000313" key="2">
    <source>
        <dbReference type="Proteomes" id="UP000299102"/>
    </source>
</evidence>
<protein>
    <recommendedName>
        <fullName evidence="3">RNase H type-1 domain-containing protein</fullName>
    </recommendedName>
</protein>
<gene>
    <name evidence="1" type="ORF">EVAR_14184_1</name>
</gene>
<organism evidence="1 2">
    <name type="scientific">Eumeta variegata</name>
    <name type="common">Bagworm moth</name>
    <name type="synonym">Eumeta japonica</name>
    <dbReference type="NCBI Taxonomy" id="151549"/>
    <lineage>
        <taxon>Eukaryota</taxon>
        <taxon>Metazoa</taxon>
        <taxon>Ecdysozoa</taxon>
        <taxon>Arthropoda</taxon>
        <taxon>Hexapoda</taxon>
        <taxon>Insecta</taxon>
        <taxon>Pterygota</taxon>
        <taxon>Neoptera</taxon>
        <taxon>Endopterygota</taxon>
        <taxon>Lepidoptera</taxon>
        <taxon>Glossata</taxon>
        <taxon>Ditrysia</taxon>
        <taxon>Tineoidea</taxon>
        <taxon>Psychidae</taxon>
        <taxon>Oiketicinae</taxon>
        <taxon>Eumeta</taxon>
    </lineage>
</organism>
<proteinExistence type="predicted"/>
<reference evidence="1 2" key="1">
    <citation type="journal article" date="2019" name="Commun. Biol.">
        <title>The bagworm genome reveals a unique fibroin gene that provides high tensile strength.</title>
        <authorList>
            <person name="Kono N."/>
            <person name="Nakamura H."/>
            <person name="Ohtoshi R."/>
            <person name="Tomita M."/>
            <person name="Numata K."/>
            <person name="Arakawa K."/>
        </authorList>
    </citation>
    <scope>NUCLEOTIDE SEQUENCE [LARGE SCALE GENOMIC DNA]</scope>
</reference>
<evidence type="ECO:0008006" key="3">
    <source>
        <dbReference type="Google" id="ProtNLM"/>
    </source>
</evidence>
<evidence type="ECO:0000313" key="1">
    <source>
        <dbReference type="EMBL" id="GBP24851.1"/>
    </source>
</evidence>
<name>A0A4C1UEH0_EUMVA</name>
<dbReference type="OrthoDB" id="411823at2759"/>
<accession>A0A4C1UEH0</accession>
<comment type="caution">
    <text evidence="1">The sequence shown here is derived from an EMBL/GenBank/DDBJ whole genome shotgun (WGS) entry which is preliminary data.</text>
</comment>